<evidence type="ECO:0000313" key="1">
    <source>
        <dbReference type="EMBL" id="QNF33710.1"/>
    </source>
</evidence>
<evidence type="ECO:0008006" key="3">
    <source>
        <dbReference type="Google" id="ProtNLM"/>
    </source>
</evidence>
<keyword evidence="2" id="KW-1185">Reference proteome</keyword>
<reference evidence="1 2" key="1">
    <citation type="journal article" date="2018" name="Int. J. Syst. Evol. Microbiol.">
        <title>Adhaeribacter swui sp. nov., isolated from wet mud.</title>
        <authorList>
            <person name="Kim D.U."/>
            <person name="Kim K.W."/>
            <person name="Kang M.S."/>
            <person name="Kim J.Y."/>
            <person name="Jang J.H."/>
            <person name="Kim M.K."/>
        </authorList>
    </citation>
    <scope>NUCLEOTIDE SEQUENCE [LARGE SCALE GENOMIC DNA]</scope>
    <source>
        <strain evidence="1 2">KCTC 52873</strain>
    </source>
</reference>
<dbReference type="EMBL" id="CP055156">
    <property type="protein sequence ID" value="QNF33710.1"/>
    <property type="molecule type" value="Genomic_DNA"/>
</dbReference>
<evidence type="ECO:0000313" key="2">
    <source>
        <dbReference type="Proteomes" id="UP000515237"/>
    </source>
</evidence>
<proteinExistence type="predicted"/>
<dbReference type="KEGG" id="aswu:HUW51_13635"/>
<gene>
    <name evidence="1" type="ORF">HUW51_13635</name>
</gene>
<organism evidence="1 2">
    <name type="scientific">Adhaeribacter swui</name>
    <dbReference type="NCBI Taxonomy" id="2086471"/>
    <lineage>
        <taxon>Bacteria</taxon>
        <taxon>Pseudomonadati</taxon>
        <taxon>Bacteroidota</taxon>
        <taxon>Cytophagia</taxon>
        <taxon>Cytophagales</taxon>
        <taxon>Hymenobacteraceae</taxon>
        <taxon>Adhaeribacter</taxon>
    </lineage>
</organism>
<dbReference type="Proteomes" id="UP000515237">
    <property type="component" value="Chromosome"/>
</dbReference>
<dbReference type="RefSeq" id="WP_185270193.1">
    <property type="nucleotide sequence ID" value="NZ_CP055156.1"/>
</dbReference>
<sequence length="99" mass="11499">METSHLHPHLVDKEDIPQLKFAHEDVLTDKIEKVKRLHDLKWAAHLGNEYHGKVNILFQTETGDVKRVETTIWAYDQDFVTLKSGTVMPVRCIISIEHI</sequence>
<accession>A0A7G7G976</accession>
<protein>
    <recommendedName>
        <fullName evidence="3">YolD-like family protein</fullName>
    </recommendedName>
</protein>
<name>A0A7G7G976_9BACT</name>
<dbReference type="AlphaFoldDB" id="A0A7G7G976"/>